<protein>
    <submittedName>
        <fullName evidence="2">50S ribosomal protein L7ae</fullName>
    </submittedName>
</protein>
<evidence type="ECO:0000313" key="2">
    <source>
        <dbReference type="EMBL" id="KHM52113.1"/>
    </source>
</evidence>
<reference evidence="2 3" key="1">
    <citation type="journal article" date="2013" name="PLoS ONE">
        <title>Identification and characterization of three novel lipases belonging to families II and V from Anaerovibrio lipolyticus 5ST.</title>
        <authorList>
            <person name="Prive F."/>
            <person name="Kaderbhai N.N."/>
            <person name="Girdwood S."/>
            <person name="Worgan H.J."/>
            <person name="Pinloche E."/>
            <person name="Scollan N.D."/>
            <person name="Huws S.A."/>
            <person name="Newbold C.J."/>
        </authorList>
    </citation>
    <scope>NUCLEOTIDE SEQUENCE [LARGE SCALE GENOMIC DNA]</scope>
    <source>
        <strain evidence="2 3">5S</strain>
    </source>
</reference>
<dbReference type="InterPro" id="IPR004038">
    <property type="entry name" value="Ribosomal_eL8/eL30/eS12/Gad45"/>
</dbReference>
<dbReference type="Pfam" id="PF01248">
    <property type="entry name" value="Ribosomal_L7Ae"/>
    <property type="match status" value="1"/>
</dbReference>
<dbReference type="SUPFAM" id="SSF55315">
    <property type="entry name" value="L30e-like"/>
    <property type="match status" value="1"/>
</dbReference>
<dbReference type="Gene3D" id="3.30.1330.30">
    <property type="match status" value="1"/>
</dbReference>
<name>A0A0B2JZF7_9FIRM</name>
<proteinExistence type="predicted"/>
<gene>
    <name evidence="2" type="ORF">NZ47_06705</name>
</gene>
<dbReference type="eggNOG" id="COG1358">
    <property type="taxonomic scope" value="Bacteria"/>
</dbReference>
<sequence>MNKTKILNLLSMAQRANKVVSGDFAVTKAVQGRKALLMIVAEDASEETKKNYQHMADDAEINVYYLFDREELGHCIGKDFRAVAAIMDKGFADALSKLFEDR</sequence>
<keyword evidence="2" id="KW-0687">Ribonucleoprotein</keyword>
<organism evidence="2 3">
    <name type="scientific">Anaerovibrio lipolyticus</name>
    <dbReference type="NCBI Taxonomy" id="82374"/>
    <lineage>
        <taxon>Bacteria</taxon>
        <taxon>Bacillati</taxon>
        <taxon>Bacillota</taxon>
        <taxon>Negativicutes</taxon>
        <taxon>Selenomonadales</taxon>
        <taxon>Selenomonadaceae</taxon>
        <taxon>Anaerovibrio</taxon>
    </lineage>
</organism>
<dbReference type="EMBL" id="JSCE01000135">
    <property type="protein sequence ID" value="KHM52113.1"/>
    <property type="molecule type" value="Genomic_DNA"/>
</dbReference>
<keyword evidence="2" id="KW-0689">Ribosomal protein</keyword>
<dbReference type="AlphaFoldDB" id="A0A0B2JZF7"/>
<feature type="domain" description="Ribosomal protein eL8/eL30/eS12/Gadd45" evidence="1">
    <location>
        <begin position="5"/>
        <end position="92"/>
    </location>
</feature>
<dbReference type="Proteomes" id="UP000030993">
    <property type="component" value="Unassembled WGS sequence"/>
</dbReference>
<dbReference type="STRING" id="82374.NZ47_06705"/>
<comment type="caution">
    <text evidence="2">The sequence shown here is derived from an EMBL/GenBank/DDBJ whole genome shotgun (WGS) entry which is preliminary data.</text>
</comment>
<keyword evidence="3" id="KW-1185">Reference proteome</keyword>
<evidence type="ECO:0000313" key="3">
    <source>
        <dbReference type="Proteomes" id="UP000030993"/>
    </source>
</evidence>
<evidence type="ECO:0000259" key="1">
    <source>
        <dbReference type="Pfam" id="PF01248"/>
    </source>
</evidence>
<dbReference type="GO" id="GO:0005840">
    <property type="term" value="C:ribosome"/>
    <property type="evidence" value="ECO:0007669"/>
    <property type="project" value="UniProtKB-KW"/>
</dbReference>
<accession>A0A0B2JZF7</accession>
<dbReference type="RefSeq" id="WP_039208129.1">
    <property type="nucleotide sequence ID" value="NZ_CAMKSO010000106.1"/>
</dbReference>
<dbReference type="InterPro" id="IPR029064">
    <property type="entry name" value="Ribosomal_eL30-like_sf"/>
</dbReference>